<accession>A0A107AUP6</accession>
<keyword evidence="7 10" id="KW-0283">Flagellar rotation</keyword>
<dbReference type="STRING" id="1503054.WT74_00355"/>
<comment type="similarity">
    <text evidence="3 10">Belongs to the FliL family.</text>
</comment>
<reference evidence="12 15" key="2">
    <citation type="submission" date="2019-09" db="EMBL/GenBank/DDBJ databases">
        <title>Draft genome sequences of 48 bacterial type strains from the CCUG.</title>
        <authorList>
            <person name="Tunovic T."/>
            <person name="Pineiro-Iglesias B."/>
            <person name="Unosson C."/>
            <person name="Inganas E."/>
            <person name="Ohlen M."/>
            <person name="Cardew S."/>
            <person name="Jensie-Markopoulos S."/>
            <person name="Salva-Serra F."/>
            <person name="Jaen-Luchoro D."/>
            <person name="Karlsson R."/>
            <person name="Svensson-Stadler L."/>
            <person name="Chun J."/>
            <person name="Moore E."/>
        </authorList>
    </citation>
    <scope>NUCLEOTIDE SEQUENCE [LARGE SCALE GENOMIC DNA]</scope>
    <source>
        <strain evidence="12 15">CCUG 65686</strain>
    </source>
</reference>
<keyword evidence="9 10" id="KW-0472">Membrane</keyword>
<feature type="compositionally biased region" description="Basic residues" evidence="11">
    <location>
        <begin position="1"/>
        <end position="10"/>
    </location>
</feature>
<feature type="region of interest" description="Disordered" evidence="11">
    <location>
        <begin position="1"/>
        <end position="26"/>
    </location>
</feature>
<evidence type="ECO:0000313" key="12">
    <source>
        <dbReference type="EMBL" id="KAB0640986.1"/>
    </source>
</evidence>
<feature type="transmembrane region" description="Helical" evidence="10">
    <location>
        <begin position="33"/>
        <end position="55"/>
    </location>
</feature>
<dbReference type="GO" id="GO:0071978">
    <property type="term" value="P:bacterial-type flagellum-dependent swarming motility"/>
    <property type="evidence" value="ECO:0007669"/>
    <property type="project" value="TreeGrafter"/>
</dbReference>
<evidence type="ECO:0000313" key="15">
    <source>
        <dbReference type="Proteomes" id="UP000473470"/>
    </source>
</evidence>
<comment type="subcellular location">
    <subcellularLocation>
        <location evidence="10">Cell inner membrane</location>
    </subcellularLocation>
    <subcellularLocation>
        <location evidence="2">Cell membrane</location>
        <topology evidence="2">Single-pass membrane protein</topology>
    </subcellularLocation>
</comment>
<dbReference type="GO" id="GO:0009425">
    <property type="term" value="C:bacterial-type flagellum basal body"/>
    <property type="evidence" value="ECO:0007669"/>
    <property type="project" value="InterPro"/>
</dbReference>
<comment type="caution">
    <text evidence="13">The sequence shown here is derived from an EMBL/GenBank/DDBJ whole genome shotgun (WGS) entry which is preliminary data.</text>
</comment>
<keyword evidence="13" id="KW-0966">Cell projection</keyword>
<evidence type="ECO:0000256" key="4">
    <source>
        <dbReference type="ARBA" id="ARBA00022475"/>
    </source>
</evidence>
<evidence type="ECO:0000313" key="14">
    <source>
        <dbReference type="Proteomes" id="UP000068603"/>
    </source>
</evidence>
<evidence type="ECO:0000256" key="3">
    <source>
        <dbReference type="ARBA" id="ARBA00008281"/>
    </source>
</evidence>
<proteinExistence type="inferred from homology"/>
<dbReference type="EMBL" id="LPHB01000068">
    <property type="protein sequence ID" value="KWA56578.1"/>
    <property type="molecule type" value="Genomic_DNA"/>
</dbReference>
<keyword evidence="8 10" id="KW-1133">Transmembrane helix</keyword>
<reference evidence="13 14" key="1">
    <citation type="submission" date="2015-11" db="EMBL/GenBank/DDBJ databases">
        <title>Expanding the genomic diversity of Burkholderia species for the development of highly accurate diagnostics.</title>
        <authorList>
            <person name="Sahl J."/>
            <person name="Keim P."/>
            <person name="Wagner D."/>
        </authorList>
    </citation>
    <scope>NUCLEOTIDE SEQUENCE [LARGE SCALE GENOMIC DNA]</scope>
    <source>
        <strain evidence="13 14">MSMB1960WGS</strain>
    </source>
</reference>
<dbReference type="KEGG" id="bstg:WT74_00355"/>
<gene>
    <name evidence="12" type="primary">fliL</name>
    <name evidence="12" type="ORF">F7R25_03105</name>
    <name evidence="13" type="ORF">WT44_25630</name>
</gene>
<keyword evidence="4" id="KW-1003">Cell membrane</keyword>
<keyword evidence="13" id="KW-0969">Cilium</keyword>
<dbReference type="EMBL" id="VZOK01000003">
    <property type="protein sequence ID" value="KAB0640986.1"/>
    <property type="molecule type" value="Genomic_DNA"/>
</dbReference>
<dbReference type="AlphaFoldDB" id="A0A107AUP6"/>
<evidence type="ECO:0000256" key="9">
    <source>
        <dbReference type="ARBA" id="ARBA00023136"/>
    </source>
</evidence>
<dbReference type="InterPro" id="IPR005503">
    <property type="entry name" value="FliL"/>
</dbReference>
<evidence type="ECO:0000256" key="10">
    <source>
        <dbReference type="RuleBase" id="RU364125"/>
    </source>
</evidence>
<dbReference type="Proteomes" id="UP000068603">
    <property type="component" value="Unassembled WGS sequence"/>
</dbReference>
<name>A0A107AUP6_9BURK</name>
<dbReference type="Proteomes" id="UP000473470">
    <property type="component" value="Unassembled WGS sequence"/>
</dbReference>
<organism evidence="13">
    <name type="scientific">Burkholderia stagnalis</name>
    <dbReference type="NCBI Taxonomy" id="1503054"/>
    <lineage>
        <taxon>Bacteria</taxon>
        <taxon>Pseudomonadati</taxon>
        <taxon>Pseudomonadota</taxon>
        <taxon>Betaproteobacteria</taxon>
        <taxon>Burkholderiales</taxon>
        <taxon>Burkholderiaceae</taxon>
        <taxon>Burkholderia</taxon>
        <taxon>Burkholderia cepacia complex</taxon>
    </lineage>
</organism>
<dbReference type="GO" id="GO:0006935">
    <property type="term" value="P:chemotaxis"/>
    <property type="evidence" value="ECO:0007669"/>
    <property type="project" value="UniProtKB-KW"/>
</dbReference>
<keyword evidence="6 10" id="KW-0812">Transmembrane</keyword>
<evidence type="ECO:0000256" key="6">
    <source>
        <dbReference type="ARBA" id="ARBA00022692"/>
    </source>
</evidence>
<evidence type="ECO:0000256" key="7">
    <source>
        <dbReference type="ARBA" id="ARBA00022779"/>
    </source>
</evidence>
<dbReference type="RefSeq" id="WP_059564660.1">
    <property type="nucleotide sequence ID" value="NZ_CABVPM010000135.1"/>
</dbReference>
<evidence type="ECO:0000256" key="1">
    <source>
        <dbReference type="ARBA" id="ARBA00002254"/>
    </source>
</evidence>
<evidence type="ECO:0000256" key="8">
    <source>
        <dbReference type="ARBA" id="ARBA00022989"/>
    </source>
</evidence>
<evidence type="ECO:0000256" key="11">
    <source>
        <dbReference type="SAM" id="MobiDB-lite"/>
    </source>
</evidence>
<comment type="function">
    <text evidence="1 10">Controls the rotational direction of flagella during chemotaxis.</text>
</comment>
<protein>
    <recommendedName>
        <fullName evidence="10">Flagellar protein FliL</fullName>
    </recommendedName>
</protein>
<dbReference type="GO" id="GO:0005886">
    <property type="term" value="C:plasma membrane"/>
    <property type="evidence" value="ECO:0007669"/>
    <property type="project" value="UniProtKB-SubCell"/>
</dbReference>
<keyword evidence="13" id="KW-0282">Flagellum</keyword>
<evidence type="ECO:0000313" key="13">
    <source>
        <dbReference type="EMBL" id="KWA56578.1"/>
    </source>
</evidence>
<dbReference type="Pfam" id="PF03748">
    <property type="entry name" value="FliL"/>
    <property type="match status" value="1"/>
</dbReference>
<keyword evidence="10" id="KW-0997">Cell inner membrane</keyword>
<sequence>MHATSHHARIHMASTTANPPADKPASSGKLKRIALLAVITLGAAAAAAGGMYVFLSKQGVGHASGPVEPPPLAAPVFFPLDPLTVNLQSDDGIQHYLRVGLSLKLTDPKAQEQLTARMPETRSRILLALSNKRPEELATPDGKRALAGELKGLIEQPTQPGNQHAKVDDVLFTEFVVQ</sequence>
<dbReference type="PANTHER" id="PTHR35091">
    <property type="entry name" value="FLAGELLAR PROTEIN FLIL"/>
    <property type="match status" value="1"/>
</dbReference>
<keyword evidence="5 10" id="KW-0145">Chemotaxis</keyword>
<dbReference type="PANTHER" id="PTHR35091:SF2">
    <property type="entry name" value="FLAGELLAR PROTEIN FLIL"/>
    <property type="match status" value="1"/>
</dbReference>
<dbReference type="NCBIfam" id="NF005435">
    <property type="entry name" value="PRK07021.1"/>
    <property type="match status" value="1"/>
</dbReference>
<evidence type="ECO:0000256" key="5">
    <source>
        <dbReference type="ARBA" id="ARBA00022500"/>
    </source>
</evidence>
<evidence type="ECO:0000256" key="2">
    <source>
        <dbReference type="ARBA" id="ARBA00004162"/>
    </source>
</evidence>